<proteinExistence type="predicted"/>
<protein>
    <submittedName>
        <fullName evidence="1">Uncharacterized protein</fullName>
    </submittedName>
</protein>
<dbReference type="EMBL" id="RJJX01000006">
    <property type="protein sequence ID" value="RUT78727.1"/>
    <property type="molecule type" value="Genomic_DNA"/>
</dbReference>
<dbReference type="RefSeq" id="WP_127343125.1">
    <property type="nucleotide sequence ID" value="NZ_RJJX01000006.1"/>
</dbReference>
<name>A0A434AWE5_9BACT</name>
<comment type="caution">
    <text evidence="1">The sequence shown here is derived from an EMBL/GenBank/DDBJ whole genome shotgun (WGS) entry which is preliminary data.</text>
</comment>
<keyword evidence="2" id="KW-1185">Reference proteome</keyword>
<gene>
    <name evidence="1" type="ORF">DLK05_06190</name>
</gene>
<evidence type="ECO:0000313" key="1">
    <source>
        <dbReference type="EMBL" id="RUT78727.1"/>
    </source>
</evidence>
<dbReference type="Pfam" id="PF19775">
    <property type="entry name" value="DUF6261"/>
    <property type="match status" value="1"/>
</dbReference>
<dbReference type="OrthoDB" id="1115936at2"/>
<reference evidence="1 2" key="1">
    <citation type="submission" date="2018-11" db="EMBL/GenBank/DDBJ databases">
        <title>Parancylomarina longa gen. nov., sp. nov., isolated from sediments of southern Okinawa.</title>
        <authorList>
            <person name="Fu T."/>
        </authorList>
    </citation>
    <scope>NUCLEOTIDE SEQUENCE [LARGE SCALE GENOMIC DNA]</scope>
    <source>
        <strain evidence="1 2">T3-2 S1-C</strain>
    </source>
</reference>
<sequence>MFDKMNYKLLHINELLGYCDEIKIFLQALDLEALPIKPLVDKFVFNQEEALAASNRSKSSQYTQWLQDKDHRRDESFIAFRNLMEASTHRNNESIAATADAICRIIRGHGWSLYAEGLKVQSAKMASLIKELNADNYQASIASLKANAWYKDMVDDNAAYTQMLEEKTSLEVREIDYDTENIYKSLRLSCDELFETISVLNRLAPDSKYTEIANFSNDCTHKYTTIVRSRKTKKEKADNEAAETEA</sequence>
<accession>A0A434AWE5</accession>
<evidence type="ECO:0000313" key="2">
    <source>
        <dbReference type="Proteomes" id="UP000282985"/>
    </source>
</evidence>
<organism evidence="1 2">
    <name type="scientific">Ancylomarina longa</name>
    <dbReference type="NCBI Taxonomy" id="2487017"/>
    <lineage>
        <taxon>Bacteria</taxon>
        <taxon>Pseudomonadati</taxon>
        <taxon>Bacteroidota</taxon>
        <taxon>Bacteroidia</taxon>
        <taxon>Marinilabiliales</taxon>
        <taxon>Marinifilaceae</taxon>
        <taxon>Ancylomarina</taxon>
    </lineage>
</organism>
<dbReference type="AlphaFoldDB" id="A0A434AWE5"/>
<dbReference type="InterPro" id="IPR046228">
    <property type="entry name" value="DUF6261"/>
</dbReference>
<dbReference type="Proteomes" id="UP000282985">
    <property type="component" value="Unassembled WGS sequence"/>
</dbReference>